<dbReference type="GeneID" id="107013372"/>
<evidence type="ECO:0000256" key="1">
    <source>
        <dbReference type="SAM" id="MobiDB-lite"/>
    </source>
</evidence>
<accession>A0ABM1GBQ0</accession>
<gene>
    <name evidence="3" type="primary">LOC107013372</name>
</gene>
<dbReference type="RefSeq" id="XP_015068782.1">
    <property type="nucleotide sequence ID" value="XM_015213296.1"/>
</dbReference>
<dbReference type="Proteomes" id="UP000694930">
    <property type="component" value="Chromosome 3"/>
</dbReference>
<feature type="region of interest" description="Disordered" evidence="1">
    <location>
        <begin position="47"/>
        <end position="93"/>
    </location>
</feature>
<proteinExistence type="predicted"/>
<protein>
    <submittedName>
        <fullName evidence="3">Uncharacterized protein LOC107013372</fullName>
    </submittedName>
</protein>
<evidence type="ECO:0000313" key="2">
    <source>
        <dbReference type="Proteomes" id="UP000694930"/>
    </source>
</evidence>
<sequence length="142" mass="16143">MVLQTTYQDKAIQTENKDEDTIEKLLKAITKLFTKVDSMENEIQTLKNNEENMKSKASISQQHDYKNAELRRSEDGKIPEIKGDDGKLPKTHNVCLNTAAGTSRKVSEKPRNTNLNQLFAKPFIQCTPKQIPIEPQTSTFYG</sequence>
<name>A0ABM1GBQ0_SOLPN</name>
<evidence type="ECO:0000313" key="3">
    <source>
        <dbReference type="RefSeq" id="XP_015068782.1"/>
    </source>
</evidence>
<reference evidence="2" key="1">
    <citation type="journal article" date="2014" name="Nat. Genet.">
        <title>The genome of the stress-tolerant wild tomato species Solanum pennellii.</title>
        <authorList>
            <person name="Bolger A."/>
            <person name="Scossa F."/>
            <person name="Bolger M.E."/>
            <person name="Lanz C."/>
            <person name="Maumus F."/>
            <person name="Tohge T."/>
            <person name="Quesneville H."/>
            <person name="Alseekh S."/>
            <person name="Sorensen I."/>
            <person name="Lichtenstein G."/>
            <person name="Fich E.A."/>
            <person name="Conte M."/>
            <person name="Keller H."/>
            <person name="Schneeberger K."/>
            <person name="Schwacke R."/>
            <person name="Ofner I."/>
            <person name="Vrebalov J."/>
            <person name="Xu Y."/>
            <person name="Osorio S."/>
            <person name="Aflitos S.A."/>
            <person name="Schijlen E."/>
            <person name="Jimenez-Gomez J.M."/>
            <person name="Ryngajllo M."/>
            <person name="Kimura S."/>
            <person name="Kumar R."/>
            <person name="Koenig D."/>
            <person name="Headland L.R."/>
            <person name="Maloof J.N."/>
            <person name="Sinha N."/>
            <person name="van Ham R.C."/>
            <person name="Lankhorst R.K."/>
            <person name="Mao L."/>
            <person name="Vogel A."/>
            <person name="Arsova B."/>
            <person name="Panstruga R."/>
            <person name="Fei Z."/>
            <person name="Rose J.K."/>
            <person name="Zamir D."/>
            <person name="Carrari F."/>
            <person name="Giovannoni J.J."/>
            <person name="Weigel D."/>
            <person name="Usadel B."/>
            <person name="Fernie A.R."/>
        </authorList>
    </citation>
    <scope>NUCLEOTIDE SEQUENCE [LARGE SCALE GENOMIC DNA]</scope>
    <source>
        <strain evidence="2">cv. LA0716</strain>
    </source>
</reference>
<reference evidence="3" key="2">
    <citation type="submission" date="2025-08" db="UniProtKB">
        <authorList>
            <consortium name="RefSeq"/>
        </authorList>
    </citation>
    <scope>IDENTIFICATION</scope>
</reference>
<organism evidence="2 3">
    <name type="scientific">Solanum pennellii</name>
    <name type="common">Tomato</name>
    <name type="synonym">Lycopersicon pennellii</name>
    <dbReference type="NCBI Taxonomy" id="28526"/>
    <lineage>
        <taxon>Eukaryota</taxon>
        <taxon>Viridiplantae</taxon>
        <taxon>Streptophyta</taxon>
        <taxon>Embryophyta</taxon>
        <taxon>Tracheophyta</taxon>
        <taxon>Spermatophyta</taxon>
        <taxon>Magnoliopsida</taxon>
        <taxon>eudicotyledons</taxon>
        <taxon>Gunneridae</taxon>
        <taxon>Pentapetalae</taxon>
        <taxon>asterids</taxon>
        <taxon>lamiids</taxon>
        <taxon>Solanales</taxon>
        <taxon>Solanaceae</taxon>
        <taxon>Solanoideae</taxon>
        <taxon>Solaneae</taxon>
        <taxon>Solanum</taxon>
        <taxon>Solanum subgen. Lycopersicon</taxon>
    </lineage>
</organism>
<keyword evidence="2" id="KW-1185">Reference proteome</keyword>
<feature type="compositionally biased region" description="Basic and acidic residues" evidence="1">
    <location>
        <begin position="63"/>
        <end position="88"/>
    </location>
</feature>